<gene>
    <name evidence="1" type="ORF">WOLCODRAFT_71744</name>
</gene>
<name>A0A2H3JIC2_WOLCO</name>
<sequence length="75" mass="8789">NCCCHRLLFTQPDFANQKSHLGKYIGSCGHIGDFYPKFQTELNFIEQYWGAAKYHYHISPKASDFNEMDTWTSHI</sequence>
<reference evidence="1 2" key="1">
    <citation type="journal article" date="2012" name="Science">
        <title>The Paleozoic origin of enzymatic lignin decomposition reconstructed from 31 fungal genomes.</title>
        <authorList>
            <person name="Floudas D."/>
            <person name="Binder M."/>
            <person name="Riley R."/>
            <person name="Barry K."/>
            <person name="Blanchette R.A."/>
            <person name="Henrissat B."/>
            <person name="Martinez A.T."/>
            <person name="Otillar R."/>
            <person name="Spatafora J.W."/>
            <person name="Yadav J.S."/>
            <person name="Aerts A."/>
            <person name="Benoit I."/>
            <person name="Boyd A."/>
            <person name="Carlson A."/>
            <person name="Copeland A."/>
            <person name="Coutinho P.M."/>
            <person name="de Vries R.P."/>
            <person name="Ferreira P."/>
            <person name="Findley K."/>
            <person name="Foster B."/>
            <person name="Gaskell J."/>
            <person name="Glotzer D."/>
            <person name="Gorecki P."/>
            <person name="Heitman J."/>
            <person name="Hesse C."/>
            <person name="Hori C."/>
            <person name="Igarashi K."/>
            <person name="Jurgens J.A."/>
            <person name="Kallen N."/>
            <person name="Kersten P."/>
            <person name="Kohler A."/>
            <person name="Kuees U."/>
            <person name="Kumar T.K.A."/>
            <person name="Kuo A."/>
            <person name="LaButti K."/>
            <person name="Larrondo L.F."/>
            <person name="Lindquist E."/>
            <person name="Ling A."/>
            <person name="Lombard V."/>
            <person name="Lucas S."/>
            <person name="Lundell T."/>
            <person name="Martin R."/>
            <person name="McLaughlin D.J."/>
            <person name="Morgenstern I."/>
            <person name="Morin E."/>
            <person name="Murat C."/>
            <person name="Nagy L.G."/>
            <person name="Nolan M."/>
            <person name="Ohm R.A."/>
            <person name="Patyshakuliyeva A."/>
            <person name="Rokas A."/>
            <person name="Ruiz-Duenas F.J."/>
            <person name="Sabat G."/>
            <person name="Salamov A."/>
            <person name="Samejima M."/>
            <person name="Schmutz J."/>
            <person name="Slot J.C."/>
            <person name="St John F."/>
            <person name="Stenlid J."/>
            <person name="Sun H."/>
            <person name="Sun S."/>
            <person name="Syed K."/>
            <person name="Tsang A."/>
            <person name="Wiebenga A."/>
            <person name="Young D."/>
            <person name="Pisabarro A."/>
            <person name="Eastwood D.C."/>
            <person name="Martin F."/>
            <person name="Cullen D."/>
            <person name="Grigoriev I.V."/>
            <person name="Hibbett D.S."/>
        </authorList>
    </citation>
    <scope>NUCLEOTIDE SEQUENCE [LARGE SCALE GENOMIC DNA]</scope>
    <source>
        <strain evidence="1 2">MD-104</strain>
    </source>
</reference>
<dbReference type="AlphaFoldDB" id="A0A2H3JIC2"/>
<protein>
    <submittedName>
        <fullName evidence="1">Uncharacterized protein</fullName>
    </submittedName>
</protein>
<dbReference type="Proteomes" id="UP000218811">
    <property type="component" value="Unassembled WGS sequence"/>
</dbReference>
<evidence type="ECO:0000313" key="1">
    <source>
        <dbReference type="EMBL" id="PCH41936.1"/>
    </source>
</evidence>
<dbReference type="OrthoDB" id="2416294at2759"/>
<dbReference type="OMA" id="FANQKSH"/>
<organism evidence="1 2">
    <name type="scientific">Wolfiporia cocos (strain MD-104)</name>
    <name type="common">Brown rot fungus</name>
    <dbReference type="NCBI Taxonomy" id="742152"/>
    <lineage>
        <taxon>Eukaryota</taxon>
        <taxon>Fungi</taxon>
        <taxon>Dikarya</taxon>
        <taxon>Basidiomycota</taxon>
        <taxon>Agaricomycotina</taxon>
        <taxon>Agaricomycetes</taxon>
        <taxon>Polyporales</taxon>
        <taxon>Phaeolaceae</taxon>
        <taxon>Wolfiporia</taxon>
    </lineage>
</organism>
<keyword evidence="2" id="KW-1185">Reference proteome</keyword>
<proteinExistence type="predicted"/>
<feature type="non-terminal residue" evidence="1">
    <location>
        <position position="1"/>
    </location>
</feature>
<evidence type="ECO:0000313" key="2">
    <source>
        <dbReference type="Proteomes" id="UP000218811"/>
    </source>
</evidence>
<accession>A0A2H3JIC2</accession>
<dbReference type="EMBL" id="KB468124">
    <property type="protein sequence ID" value="PCH41936.1"/>
    <property type="molecule type" value="Genomic_DNA"/>
</dbReference>